<dbReference type="SUPFAM" id="SSF143885">
    <property type="entry name" value="RGC domain-like"/>
    <property type="match status" value="1"/>
</dbReference>
<feature type="region of interest" description="Disordered" evidence="2">
    <location>
        <begin position="16"/>
        <end position="83"/>
    </location>
</feature>
<dbReference type="SUPFAM" id="SSF48350">
    <property type="entry name" value="GTPase activation domain, GAP"/>
    <property type="match status" value="1"/>
</dbReference>
<dbReference type="InterPro" id="IPR008936">
    <property type="entry name" value="Rho_GTPase_activation_prot"/>
</dbReference>
<dbReference type="InterPro" id="IPR001936">
    <property type="entry name" value="RasGAP_dom"/>
</dbReference>
<dbReference type="GO" id="GO:0051015">
    <property type="term" value="F:actin filament binding"/>
    <property type="evidence" value="ECO:0007669"/>
    <property type="project" value="EnsemblFungi"/>
</dbReference>
<gene>
    <name evidence="4" type="primary">KNAG0D00790</name>
    <name evidence="4" type="ordered locus">KNAG_0D00790</name>
</gene>
<dbReference type="SMART" id="SM00033">
    <property type="entry name" value="CH"/>
    <property type="match status" value="1"/>
</dbReference>
<dbReference type="GO" id="GO:0072741">
    <property type="term" value="P:protein localization to cell division site"/>
    <property type="evidence" value="ECO:0007669"/>
    <property type="project" value="EnsemblFungi"/>
</dbReference>
<feature type="domain" description="Calponin-homology (CH)" evidence="3">
    <location>
        <begin position="103"/>
        <end position="216"/>
    </location>
</feature>
<dbReference type="Pfam" id="PF00612">
    <property type="entry name" value="IQ"/>
    <property type="match status" value="1"/>
</dbReference>
<dbReference type="GO" id="GO:0032038">
    <property type="term" value="F:myosin II heavy chain binding"/>
    <property type="evidence" value="ECO:0007669"/>
    <property type="project" value="EnsemblFungi"/>
</dbReference>
<reference evidence="4 5" key="1">
    <citation type="journal article" date="2011" name="Proc. Natl. Acad. Sci. U.S.A.">
        <title>Evolutionary erosion of yeast sex chromosomes by mating-type switching accidents.</title>
        <authorList>
            <person name="Gordon J.L."/>
            <person name="Armisen D."/>
            <person name="Proux-Wera E."/>
            <person name="Oheigeartaigh S.S."/>
            <person name="Byrne K.P."/>
            <person name="Wolfe K.H."/>
        </authorList>
    </citation>
    <scope>NUCLEOTIDE SEQUENCE [LARGE SCALE GENOMIC DNA]</scope>
    <source>
        <strain evidence="5">ATCC MYA-139 / BCRC 22969 / CBS 8797 / CCRC 22969 / KCTC 17520 / NBRC 10181 / NCYC 3082</strain>
    </source>
</reference>
<dbReference type="GO" id="GO:1903479">
    <property type="term" value="P:mitotic actomyosin contractile ring assembly actin filament organization"/>
    <property type="evidence" value="ECO:0007669"/>
    <property type="project" value="EnsemblFungi"/>
</dbReference>
<evidence type="ECO:0000313" key="5">
    <source>
        <dbReference type="Proteomes" id="UP000006310"/>
    </source>
</evidence>
<evidence type="ECO:0000259" key="3">
    <source>
        <dbReference type="PROSITE" id="PS50021"/>
    </source>
</evidence>
<dbReference type="KEGG" id="kng:KNAG_0D00790"/>
<dbReference type="CDD" id="cd12206">
    <property type="entry name" value="RasGAP_IQGAP_related"/>
    <property type="match status" value="1"/>
</dbReference>
<organism evidence="4 5">
    <name type="scientific">Huiozyma naganishii (strain ATCC MYA-139 / BCRC 22969 / CBS 8797 / KCTC 17520 / NBRC 10181 / NCYC 3082 / Yp74L-3)</name>
    <name type="common">Yeast</name>
    <name type="synonym">Kazachstania naganishii</name>
    <dbReference type="NCBI Taxonomy" id="1071383"/>
    <lineage>
        <taxon>Eukaryota</taxon>
        <taxon>Fungi</taxon>
        <taxon>Dikarya</taxon>
        <taxon>Ascomycota</taxon>
        <taxon>Saccharomycotina</taxon>
        <taxon>Saccharomycetes</taxon>
        <taxon>Saccharomycetales</taxon>
        <taxon>Saccharomycetaceae</taxon>
        <taxon>Huiozyma</taxon>
    </lineage>
</organism>
<dbReference type="GO" id="GO:0005096">
    <property type="term" value="F:GTPase activator activity"/>
    <property type="evidence" value="ECO:0007669"/>
    <property type="project" value="TreeGrafter"/>
</dbReference>
<dbReference type="GO" id="GO:1903471">
    <property type="term" value="P:regulation of mitotic actomyosin contractile ring contraction"/>
    <property type="evidence" value="ECO:0007669"/>
    <property type="project" value="EnsemblFungi"/>
</dbReference>
<evidence type="ECO:0000313" key="4">
    <source>
        <dbReference type="EMBL" id="CCK69831.1"/>
    </source>
</evidence>
<proteinExistence type="predicted"/>
<dbReference type="PANTHER" id="PTHR14149:SF14">
    <property type="entry name" value="CALPONIN-HOMOLOGY (CH) DOMAIN-CONTAINING PROTEIN"/>
    <property type="match status" value="1"/>
</dbReference>
<sequence length="1503" mass="172884">MASYLDRYVQNVNSKSDLQLSSSKPSSPSKINLTPTKRLGSPLKSSPALNNISLNRENSKTNENIYTQSPSRSPLTKSSNLRSPQKIDLSQYSNEDLKYYEFLCRVGEVKRWIEKLIHEELPSEFELSVGDGLRNGVYLAKVTQRINPDLAPNIFPAGDKLQFKHTQNINAFFSLVEHVGVPDSFRFELQDLYNKKNMPQVFETLHILVTIINKKWPGTTPILSNLSGELSFESNDLKRCRKAWPKIRDFKSLGAILPSSPIATNNSPSIHRNGLINDFDNFERTKIVSPQQELLTPKKTFLEPAFTPKAMAPTKLEFKAEELTTPVTLPKTPKLEPQPSLTYKPSSYLPSPTFINHDPSLINNTPRLDYSPIKSSSLSYYSPTISKYLAYDTEFYKRRSQARTEDIEYYKSFNYSPSRYSPVRREKMTEDQYLEQVVGVQSHCRGVNTRFAMYLQNRLLNLFEHEVVHLQALCKGSALRTLMKDDIEAAVKPVDDDVPILPVLQAFLKGPIIRYRLDRLRILALRQEETASLLQARIKGKQKRLKKYQEMADIVASDGPLKLLQSSIRGRLVRRIFKVHVSNESLITLQARLRAVLSTTKIEKVVRSFNLSNIEPVIFLQSFVRSQLIRKSVSQKVSPLSKHGQEIQKMSAFLSGRRARQKMKELQFGNNASLASINVLQGAVRGILVRYTLDLVDDIIEFNNINLFQGCLRGKIIRSSLHGRSQHFIRNERSVVRVQSWIRMFLIKSAYVRLMEYPNPTLWAVRKFTHLLNGSGTIEDTQDKLESCQAALDAENIKKDGLEKDIRKKINTLKVLEDFGLTDGSTESLQHIHIPEARYPCMEKLFYLLQVNPLYWKTMFVHHQSFVEKNVYLSFTTVNQRMGSREKMYFIRFVNEMLLHSIIESNSFDSFLNDHTMFWERLLKDFLQREYSELFNLFRPVLEFLTASTTDFENDPTVIYKQIHGSAVPKSISPIADEQVKNKFIENLRTLWHAVEMVAEIFTRKPQDVPIEIKYICTKIFGYAADKNADDFGSLKAIAKILVGIFVNEYLMNWELYGFETADLKLLNTRVQTLAVSLSTIFEFNNFSGYYEPLNQYSEEIRPHIRGILLNFLLEPDYEQEGDRLIYLDMVSEVPKLEILTEKAHKILQVFKENMYYYSDKDLIRDILKDSGDELNMHKNGRLFLELNPTAYRFLVIDDKMRKLYDQTKRAFVYMTQIEEVDSSLYDLLVSSILPKDEPTFKQFLEDNKAVLKDPMVELLKPLTYFTLKSSTLKKVHELESAGIIRTSDNKLQNMLNDIANTIKNPGYAINYVIQELDVTQNTLEDVCNLNQTLSADLEHLKTSIEQLIRKCQRSKSFAPVSKGTLGNLKSAVKMVHHREGIELQGLKYKWSTRQLYEKGVIISIAGEKLAEQTVKVFGSSGPKFPDIVFRISTSDGAKFGIQLVDKRKGPEKKHVESVDSFTFTDLLNTQVGTKKNKWTLLNSKVVFNTSKLLTLVITTFYK</sequence>
<dbReference type="EMBL" id="HE978317">
    <property type="protein sequence ID" value="CCK69831.1"/>
    <property type="molecule type" value="Genomic_DNA"/>
</dbReference>
<dbReference type="eggNOG" id="KOG2128">
    <property type="taxonomic scope" value="Eukaryota"/>
</dbReference>
<feature type="coiled-coil region" evidence="1">
    <location>
        <begin position="778"/>
        <end position="805"/>
    </location>
</feature>
<dbReference type="PANTHER" id="PTHR14149">
    <property type="entry name" value="RAS GTPASE-ACTIVATING PROTEIN WITH IQ MOTIF"/>
    <property type="match status" value="1"/>
</dbReference>
<dbReference type="GO" id="GO:0005516">
    <property type="term" value="F:calmodulin binding"/>
    <property type="evidence" value="ECO:0007669"/>
    <property type="project" value="EnsemblFungi"/>
</dbReference>
<dbReference type="InterPro" id="IPR036872">
    <property type="entry name" value="CH_dom_sf"/>
</dbReference>
<dbReference type="RefSeq" id="XP_022464077.1">
    <property type="nucleotide sequence ID" value="XM_022607487.1"/>
</dbReference>
<dbReference type="GO" id="GO:0032033">
    <property type="term" value="F:myosin II light chain binding"/>
    <property type="evidence" value="ECO:0007669"/>
    <property type="project" value="EnsemblFungi"/>
</dbReference>
<dbReference type="SUPFAM" id="SSF47576">
    <property type="entry name" value="Calponin-homology domain, CH-domain"/>
    <property type="match status" value="1"/>
</dbReference>
<dbReference type="STRING" id="1071383.J7S6K9"/>
<dbReference type="InterPro" id="IPR000593">
    <property type="entry name" value="RasGAP_C"/>
</dbReference>
<dbReference type="Gene3D" id="1.10.506.10">
    <property type="entry name" value="GTPase Activation - p120gap, domain 1"/>
    <property type="match status" value="1"/>
</dbReference>
<dbReference type="Pfam" id="PF00307">
    <property type="entry name" value="CH"/>
    <property type="match status" value="1"/>
</dbReference>
<dbReference type="GO" id="GO:0000142">
    <property type="term" value="C:cellular bud neck contractile ring"/>
    <property type="evidence" value="ECO:0007669"/>
    <property type="project" value="EnsemblFungi"/>
</dbReference>
<name>J7S6K9_HUIN7</name>
<dbReference type="HOGENOM" id="CLU_000972_1_0_1"/>
<dbReference type="InterPro" id="IPR000048">
    <property type="entry name" value="IQ_motif_EF-hand-BS"/>
</dbReference>
<dbReference type="Gene3D" id="1.10.418.10">
    <property type="entry name" value="Calponin-like domain"/>
    <property type="match status" value="1"/>
</dbReference>
<feature type="compositionally biased region" description="Low complexity" evidence="2">
    <location>
        <begin position="16"/>
        <end position="30"/>
    </location>
</feature>
<accession>J7S6K9</accession>
<dbReference type="PROSITE" id="PS50096">
    <property type="entry name" value="IQ"/>
    <property type="match status" value="1"/>
</dbReference>
<dbReference type="InterPro" id="IPR001715">
    <property type="entry name" value="CH_dom"/>
</dbReference>
<dbReference type="PROSITE" id="PS50021">
    <property type="entry name" value="CH"/>
    <property type="match status" value="1"/>
</dbReference>
<protein>
    <recommendedName>
        <fullName evidence="3">Calponin-homology (CH) domain-containing protein</fullName>
    </recommendedName>
</protein>
<dbReference type="Proteomes" id="UP000006310">
    <property type="component" value="Chromosome 4"/>
</dbReference>
<dbReference type="GO" id="GO:0120155">
    <property type="term" value="C:MIH complex"/>
    <property type="evidence" value="ECO:0007669"/>
    <property type="project" value="EnsemblFungi"/>
</dbReference>
<dbReference type="OrthoDB" id="775356at2759"/>
<feature type="compositionally biased region" description="Polar residues" evidence="2">
    <location>
        <begin position="43"/>
        <end position="83"/>
    </location>
</feature>
<dbReference type="Pfam" id="PF03836">
    <property type="entry name" value="RasGAP_C"/>
    <property type="match status" value="1"/>
</dbReference>
<reference evidence="5" key="2">
    <citation type="submission" date="2012-08" db="EMBL/GenBank/DDBJ databases">
        <title>Genome sequence of Kazachstania naganishii.</title>
        <authorList>
            <person name="Gordon J.L."/>
            <person name="Armisen D."/>
            <person name="Proux-Wera E."/>
            <person name="OhEigeartaigh S.S."/>
            <person name="Byrne K.P."/>
            <person name="Wolfe K.H."/>
        </authorList>
    </citation>
    <scope>NUCLEOTIDE SEQUENCE [LARGE SCALE GENOMIC DNA]</scope>
    <source>
        <strain evidence="5">ATCC MYA-139 / BCRC 22969 / CBS 8797 / CCRC 22969 / KCTC 17520 / NBRC 10181 / NCYC 3082</strain>
    </source>
</reference>
<dbReference type="Pfam" id="PF00616">
    <property type="entry name" value="RasGAP"/>
    <property type="match status" value="1"/>
</dbReference>
<keyword evidence="1" id="KW-0175">Coiled coil</keyword>
<dbReference type="GeneID" id="34525520"/>
<dbReference type="CDD" id="cd21206">
    <property type="entry name" value="CH_IQGAP"/>
    <property type="match status" value="1"/>
</dbReference>
<dbReference type="OMA" id="KGVLVHW"/>
<evidence type="ECO:0000256" key="2">
    <source>
        <dbReference type="SAM" id="MobiDB-lite"/>
    </source>
</evidence>
<keyword evidence="5" id="KW-1185">Reference proteome</keyword>
<evidence type="ECO:0000256" key="1">
    <source>
        <dbReference type="SAM" id="Coils"/>
    </source>
</evidence>